<dbReference type="RefSeq" id="WP_379896632.1">
    <property type="nucleotide sequence ID" value="NZ_JBHTON010000033.1"/>
</dbReference>
<comment type="caution">
    <text evidence="1">The sequence shown here is derived from an EMBL/GenBank/DDBJ whole genome shotgun (WGS) entry which is preliminary data.</text>
</comment>
<keyword evidence="2" id="KW-1185">Reference proteome</keyword>
<reference evidence="2" key="1">
    <citation type="journal article" date="2019" name="Int. J. Syst. Evol. Microbiol.">
        <title>The Global Catalogue of Microorganisms (GCM) 10K type strain sequencing project: providing services to taxonomists for standard genome sequencing and annotation.</title>
        <authorList>
            <consortium name="The Broad Institute Genomics Platform"/>
            <consortium name="The Broad Institute Genome Sequencing Center for Infectious Disease"/>
            <person name="Wu L."/>
            <person name="Ma J."/>
        </authorList>
    </citation>
    <scope>NUCLEOTIDE SEQUENCE [LARGE SCALE GENOMIC DNA]</scope>
    <source>
        <strain evidence="2">CCM 8903</strain>
    </source>
</reference>
<feature type="non-terminal residue" evidence="1">
    <location>
        <position position="1"/>
    </location>
</feature>
<proteinExistence type="predicted"/>
<evidence type="ECO:0000313" key="1">
    <source>
        <dbReference type="EMBL" id="MFD1485535.1"/>
    </source>
</evidence>
<name>A0ABW4EAT9_9LACO</name>
<organism evidence="1 2">
    <name type="scientific">Lacticaseibacillus baoqingensis</name>
    <dbReference type="NCBI Taxonomy" id="2486013"/>
    <lineage>
        <taxon>Bacteria</taxon>
        <taxon>Bacillati</taxon>
        <taxon>Bacillota</taxon>
        <taxon>Bacilli</taxon>
        <taxon>Lactobacillales</taxon>
        <taxon>Lactobacillaceae</taxon>
        <taxon>Lacticaseibacillus</taxon>
    </lineage>
</organism>
<evidence type="ECO:0000313" key="2">
    <source>
        <dbReference type="Proteomes" id="UP001597252"/>
    </source>
</evidence>
<sequence>FGASTGAAGCFFLKKRNILCLLCADGWHQHEKPTNLQLFASFVDWLSLTIRRSSCFNRQIGNIPVMA</sequence>
<accession>A0ABW4EAT9</accession>
<protein>
    <submittedName>
        <fullName evidence="1">Uncharacterized protein</fullName>
    </submittedName>
</protein>
<dbReference type="EMBL" id="JBHTON010000033">
    <property type="protein sequence ID" value="MFD1485535.1"/>
    <property type="molecule type" value="Genomic_DNA"/>
</dbReference>
<dbReference type="Proteomes" id="UP001597252">
    <property type="component" value="Unassembled WGS sequence"/>
</dbReference>
<gene>
    <name evidence="1" type="ORF">ACFQ5J_09875</name>
</gene>